<dbReference type="CDD" id="cd02440">
    <property type="entry name" value="AdoMet_MTases"/>
    <property type="match status" value="1"/>
</dbReference>
<dbReference type="Pfam" id="PF13489">
    <property type="entry name" value="Methyltransf_23"/>
    <property type="match status" value="1"/>
</dbReference>
<keyword evidence="1 3" id="KW-0489">Methyltransferase</keyword>
<dbReference type="InterPro" id="IPR029063">
    <property type="entry name" value="SAM-dependent_MTases_sf"/>
</dbReference>
<dbReference type="SUPFAM" id="SSF53335">
    <property type="entry name" value="S-adenosyl-L-methionine-dependent methyltransferases"/>
    <property type="match status" value="1"/>
</dbReference>
<organism evidence="3 4">
    <name type="scientific">Nocardia flavorosea</name>
    <dbReference type="NCBI Taxonomy" id="53429"/>
    <lineage>
        <taxon>Bacteria</taxon>
        <taxon>Bacillati</taxon>
        <taxon>Actinomycetota</taxon>
        <taxon>Actinomycetes</taxon>
        <taxon>Mycobacteriales</taxon>
        <taxon>Nocardiaceae</taxon>
        <taxon>Nocardia</taxon>
    </lineage>
</organism>
<keyword evidence="4" id="KW-1185">Reference proteome</keyword>
<evidence type="ECO:0000313" key="3">
    <source>
        <dbReference type="EMBL" id="NKY58460.1"/>
    </source>
</evidence>
<dbReference type="PANTHER" id="PTHR44942">
    <property type="entry name" value="METHYLTRANSF_11 DOMAIN-CONTAINING PROTEIN"/>
    <property type="match status" value="1"/>
</dbReference>
<dbReference type="Gene3D" id="3.40.50.150">
    <property type="entry name" value="Vaccinia Virus protein VP39"/>
    <property type="match status" value="1"/>
</dbReference>
<dbReference type="RefSeq" id="WP_062979429.1">
    <property type="nucleotide sequence ID" value="NZ_JAAXOT010000010.1"/>
</dbReference>
<evidence type="ECO:0000256" key="2">
    <source>
        <dbReference type="ARBA" id="ARBA00022679"/>
    </source>
</evidence>
<accession>A0A846YLH5</accession>
<evidence type="ECO:0000313" key="4">
    <source>
        <dbReference type="Proteomes" id="UP000570678"/>
    </source>
</evidence>
<dbReference type="Proteomes" id="UP000570678">
    <property type="component" value="Unassembled WGS sequence"/>
</dbReference>
<keyword evidence="2 3" id="KW-0808">Transferase</keyword>
<dbReference type="AlphaFoldDB" id="A0A846YLH5"/>
<evidence type="ECO:0000256" key="1">
    <source>
        <dbReference type="ARBA" id="ARBA00022603"/>
    </source>
</evidence>
<sequence length="254" mass="28183">MPEAQQPHLDRRRAESFGSVAESYDRFRPRYPRALITGLVVRERLRVLDVGAGTGIASAQLRAAGADVLAVEPDPRMAEIAAGKGLPVEQAKFEDWEPRSRTFDLVVFAQSFHWVDPREALRKVATVLSPGGRLALLSNRFSPTAPPRQDLDDIYADFDMPHGPPIDATRRTELFALLDECGYSLEERAEVEDLHYTTGDWLGMVFTYSNHLGLEPESRALLRSRLETRIGTAGVTARNDALAIVCAPTDNQGR</sequence>
<gene>
    <name evidence="3" type="ORF">HGA15_20415</name>
</gene>
<protein>
    <submittedName>
        <fullName evidence="3">Class I SAM-dependent methyltransferase</fullName>
    </submittedName>
</protein>
<dbReference type="EMBL" id="JAAXOT010000010">
    <property type="protein sequence ID" value="NKY58460.1"/>
    <property type="molecule type" value="Genomic_DNA"/>
</dbReference>
<name>A0A846YLH5_9NOCA</name>
<proteinExistence type="predicted"/>
<dbReference type="GO" id="GO:0032259">
    <property type="term" value="P:methylation"/>
    <property type="evidence" value="ECO:0007669"/>
    <property type="project" value="UniProtKB-KW"/>
</dbReference>
<reference evidence="3 4" key="1">
    <citation type="submission" date="2020-04" db="EMBL/GenBank/DDBJ databases">
        <title>MicrobeNet Type strains.</title>
        <authorList>
            <person name="Nicholson A.C."/>
        </authorList>
    </citation>
    <scope>NUCLEOTIDE SEQUENCE [LARGE SCALE GENOMIC DNA]</scope>
    <source>
        <strain evidence="3 4">JCM 3332</strain>
    </source>
</reference>
<dbReference type="GO" id="GO:0008168">
    <property type="term" value="F:methyltransferase activity"/>
    <property type="evidence" value="ECO:0007669"/>
    <property type="project" value="UniProtKB-KW"/>
</dbReference>
<dbReference type="InterPro" id="IPR051052">
    <property type="entry name" value="Diverse_substrate_MTase"/>
</dbReference>
<comment type="caution">
    <text evidence="3">The sequence shown here is derived from an EMBL/GenBank/DDBJ whole genome shotgun (WGS) entry which is preliminary data.</text>
</comment>
<dbReference type="PANTHER" id="PTHR44942:SF4">
    <property type="entry name" value="METHYLTRANSFERASE TYPE 11 DOMAIN-CONTAINING PROTEIN"/>
    <property type="match status" value="1"/>
</dbReference>